<keyword evidence="2" id="KW-1185">Reference proteome</keyword>
<dbReference type="AlphaFoldDB" id="A0A4C1YBD5"/>
<proteinExistence type="predicted"/>
<dbReference type="EMBL" id="BGZK01001127">
    <property type="protein sequence ID" value="GBP71949.1"/>
    <property type="molecule type" value="Genomic_DNA"/>
</dbReference>
<protein>
    <submittedName>
        <fullName evidence="1">Uncharacterized protein</fullName>
    </submittedName>
</protein>
<gene>
    <name evidence="1" type="ORF">EVAR_47895_1</name>
</gene>
<name>A0A4C1YBD5_EUMVA</name>
<comment type="caution">
    <text evidence="1">The sequence shown here is derived from an EMBL/GenBank/DDBJ whole genome shotgun (WGS) entry which is preliminary data.</text>
</comment>
<dbReference type="Proteomes" id="UP000299102">
    <property type="component" value="Unassembled WGS sequence"/>
</dbReference>
<evidence type="ECO:0000313" key="2">
    <source>
        <dbReference type="Proteomes" id="UP000299102"/>
    </source>
</evidence>
<reference evidence="1 2" key="1">
    <citation type="journal article" date="2019" name="Commun. Biol.">
        <title>The bagworm genome reveals a unique fibroin gene that provides high tensile strength.</title>
        <authorList>
            <person name="Kono N."/>
            <person name="Nakamura H."/>
            <person name="Ohtoshi R."/>
            <person name="Tomita M."/>
            <person name="Numata K."/>
            <person name="Arakawa K."/>
        </authorList>
    </citation>
    <scope>NUCLEOTIDE SEQUENCE [LARGE SCALE GENOMIC DNA]</scope>
</reference>
<organism evidence="1 2">
    <name type="scientific">Eumeta variegata</name>
    <name type="common">Bagworm moth</name>
    <name type="synonym">Eumeta japonica</name>
    <dbReference type="NCBI Taxonomy" id="151549"/>
    <lineage>
        <taxon>Eukaryota</taxon>
        <taxon>Metazoa</taxon>
        <taxon>Ecdysozoa</taxon>
        <taxon>Arthropoda</taxon>
        <taxon>Hexapoda</taxon>
        <taxon>Insecta</taxon>
        <taxon>Pterygota</taxon>
        <taxon>Neoptera</taxon>
        <taxon>Endopterygota</taxon>
        <taxon>Lepidoptera</taxon>
        <taxon>Glossata</taxon>
        <taxon>Ditrysia</taxon>
        <taxon>Tineoidea</taxon>
        <taxon>Psychidae</taxon>
        <taxon>Oiketicinae</taxon>
        <taxon>Eumeta</taxon>
    </lineage>
</organism>
<accession>A0A4C1YBD5</accession>
<evidence type="ECO:0000313" key="1">
    <source>
        <dbReference type="EMBL" id="GBP71949.1"/>
    </source>
</evidence>
<sequence>MRSSRPHFNSHLRLTHFAALAHVPDETADILQMFCLLLDFFHDSARMNLELNLSSVASTDHAVEPDVHLGDVIDFHILVRFCIRFNYSRGSLPIIPKTAPSYSAPRATASLALPQADAGRQDVPSTFGSKITGLCLTYFHMDVEGGVGGAVRHRNSLTLRNLTAEDVTSPLCYLAAEVFTACMTTADSGPNARAAGVGGLRRDRSCQSETDALKVT</sequence>